<reference evidence="3" key="1">
    <citation type="journal article" date="2014" name="Int. J. Syst. Evol. Microbiol.">
        <title>Complete genome sequence of Corynebacterium casei LMG S-19264T (=DSM 44701T), isolated from a smear-ripened cheese.</title>
        <authorList>
            <consortium name="US DOE Joint Genome Institute (JGI-PGF)"/>
            <person name="Walter F."/>
            <person name="Albersmeier A."/>
            <person name="Kalinowski J."/>
            <person name="Ruckert C."/>
        </authorList>
    </citation>
    <scope>NUCLEOTIDE SEQUENCE</scope>
    <source>
        <strain evidence="3">CGMCC 1.15493</strain>
    </source>
</reference>
<sequence length="109" mass="12257">MKGYAPVMDQPGPKPCVLLADKGCDADFILADLEARGVAAVIPAKRNRKVQPVIDGYIYGLRNLVERCFSKLKHSRRLATRYDKTANSFLGFVLVASIRLWIRHFVHTT</sequence>
<keyword evidence="1" id="KW-0472">Membrane</keyword>
<gene>
    <name evidence="3" type="ORF">GCM10011335_26210</name>
</gene>
<proteinExistence type="predicted"/>
<evidence type="ECO:0000256" key="1">
    <source>
        <dbReference type="SAM" id="Phobius"/>
    </source>
</evidence>
<evidence type="ECO:0000313" key="4">
    <source>
        <dbReference type="Proteomes" id="UP000613160"/>
    </source>
</evidence>
<dbReference type="Pfam" id="PF13586">
    <property type="entry name" value="DDE_Tnp_1_2"/>
    <property type="match status" value="1"/>
</dbReference>
<dbReference type="EMBL" id="BMJJ01000005">
    <property type="protein sequence ID" value="GGD22048.1"/>
    <property type="molecule type" value="Genomic_DNA"/>
</dbReference>
<dbReference type="InterPro" id="IPR025668">
    <property type="entry name" value="Tnp_DDE_dom"/>
</dbReference>
<feature type="domain" description="Transposase DDE" evidence="2">
    <location>
        <begin position="19"/>
        <end position="102"/>
    </location>
</feature>
<organism evidence="3 4">
    <name type="scientific">Aureimonas glaciei</name>
    <dbReference type="NCBI Taxonomy" id="1776957"/>
    <lineage>
        <taxon>Bacteria</taxon>
        <taxon>Pseudomonadati</taxon>
        <taxon>Pseudomonadota</taxon>
        <taxon>Alphaproteobacteria</taxon>
        <taxon>Hyphomicrobiales</taxon>
        <taxon>Aurantimonadaceae</taxon>
        <taxon>Aureimonas</taxon>
    </lineage>
</organism>
<reference evidence="3" key="2">
    <citation type="submission" date="2020-09" db="EMBL/GenBank/DDBJ databases">
        <authorList>
            <person name="Sun Q."/>
            <person name="Zhou Y."/>
        </authorList>
    </citation>
    <scope>NUCLEOTIDE SEQUENCE</scope>
    <source>
        <strain evidence="3">CGMCC 1.15493</strain>
    </source>
</reference>
<dbReference type="AlphaFoldDB" id="A0A916XZL9"/>
<dbReference type="PANTHER" id="PTHR30007:SF1">
    <property type="entry name" value="BLR1914 PROTEIN"/>
    <property type="match status" value="1"/>
</dbReference>
<accession>A0A916XZL9</accession>
<keyword evidence="1" id="KW-1133">Transmembrane helix</keyword>
<name>A0A916XZL9_9HYPH</name>
<keyword evidence="1" id="KW-0812">Transmembrane</keyword>
<protein>
    <recommendedName>
        <fullName evidence="2">Transposase DDE domain-containing protein</fullName>
    </recommendedName>
</protein>
<comment type="caution">
    <text evidence="3">The sequence shown here is derived from an EMBL/GenBank/DDBJ whole genome shotgun (WGS) entry which is preliminary data.</text>
</comment>
<evidence type="ECO:0000313" key="3">
    <source>
        <dbReference type="EMBL" id="GGD22048.1"/>
    </source>
</evidence>
<dbReference type="Proteomes" id="UP000613160">
    <property type="component" value="Unassembled WGS sequence"/>
</dbReference>
<evidence type="ECO:0000259" key="2">
    <source>
        <dbReference type="Pfam" id="PF13586"/>
    </source>
</evidence>
<feature type="transmembrane region" description="Helical" evidence="1">
    <location>
        <begin position="85"/>
        <end position="102"/>
    </location>
</feature>
<keyword evidence="4" id="KW-1185">Reference proteome</keyword>
<dbReference type="PANTHER" id="PTHR30007">
    <property type="entry name" value="PHP DOMAIN PROTEIN"/>
    <property type="match status" value="1"/>
</dbReference>